<proteinExistence type="predicted"/>
<dbReference type="Proteomes" id="UP001501570">
    <property type="component" value="Unassembled WGS sequence"/>
</dbReference>
<evidence type="ECO:0000313" key="2">
    <source>
        <dbReference type="EMBL" id="GAA5196586.1"/>
    </source>
</evidence>
<gene>
    <name evidence="2" type="ORF">GCM10023322_65850</name>
</gene>
<name>A0ABP9SL28_9ACTN</name>
<organism evidence="2 3">
    <name type="scientific">Rugosimonospora acidiphila</name>
    <dbReference type="NCBI Taxonomy" id="556531"/>
    <lineage>
        <taxon>Bacteria</taxon>
        <taxon>Bacillati</taxon>
        <taxon>Actinomycetota</taxon>
        <taxon>Actinomycetes</taxon>
        <taxon>Micromonosporales</taxon>
        <taxon>Micromonosporaceae</taxon>
        <taxon>Rugosimonospora</taxon>
    </lineage>
</organism>
<protein>
    <submittedName>
        <fullName evidence="2">VOC family protein</fullName>
    </submittedName>
</protein>
<keyword evidence="3" id="KW-1185">Reference proteome</keyword>
<dbReference type="InterPro" id="IPR029068">
    <property type="entry name" value="Glyas_Bleomycin-R_OHBP_Dase"/>
</dbReference>
<dbReference type="CDD" id="cd06587">
    <property type="entry name" value="VOC"/>
    <property type="match status" value="1"/>
</dbReference>
<accession>A0ABP9SL28</accession>
<dbReference type="Pfam" id="PF18029">
    <property type="entry name" value="Glyoxalase_6"/>
    <property type="match status" value="1"/>
</dbReference>
<dbReference type="InterPro" id="IPR041581">
    <property type="entry name" value="Glyoxalase_6"/>
</dbReference>
<comment type="caution">
    <text evidence="2">The sequence shown here is derived from an EMBL/GenBank/DDBJ whole genome shotgun (WGS) entry which is preliminary data.</text>
</comment>
<evidence type="ECO:0000313" key="3">
    <source>
        <dbReference type="Proteomes" id="UP001501570"/>
    </source>
</evidence>
<sequence length="158" mass="17209">MPGCAAIRQNPRMAIQVQVTFDCADPARLARFWAEALHYRSEAPPAGFDDWPAFLRSIGVPEEELNDGDSVVDPDGAGPRLYFQQVPEGKTLKNRLHLDLAVGGGRSVPLATRRARVEAEADRLVAAGATRLRVNAPPGMDQYGVVMSDPEGNEFCLH</sequence>
<dbReference type="PANTHER" id="PTHR35908">
    <property type="entry name" value="HYPOTHETICAL FUSION PROTEIN"/>
    <property type="match status" value="1"/>
</dbReference>
<feature type="domain" description="Glyoxalase-like" evidence="1">
    <location>
        <begin position="18"/>
        <end position="157"/>
    </location>
</feature>
<dbReference type="Gene3D" id="3.10.180.10">
    <property type="entry name" value="2,3-Dihydroxybiphenyl 1,2-Dioxygenase, domain 1"/>
    <property type="match status" value="1"/>
</dbReference>
<dbReference type="SUPFAM" id="SSF54593">
    <property type="entry name" value="Glyoxalase/Bleomycin resistance protein/Dihydroxybiphenyl dioxygenase"/>
    <property type="match status" value="1"/>
</dbReference>
<dbReference type="EMBL" id="BAABJQ010000027">
    <property type="protein sequence ID" value="GAA5196586.1"/>
    <property type="molecule type" value="Genomic_DNA"/>
</dbReference>
<evidence type="ECO:0000259" key="1">
    <source>
        <dbReference type="Pfam" id="PF18029"/>
    </source>
</evidence>
<dbReference type="PANTHER" id="PTHR35908:SF1">
    <property type="entry name" value="CONSERVED PROTEIN"/>
    <property type="match status" value="1"/>
</dbReference>
<reference evidence="3" key="1">
    <citation type="journal article" date="2019" name="Int. J. Syst. Evol. Microbiol.">
        <title>The Global Catalogue of Microorganisms (GCM) 10K type strain sequencing project: providing services to taxonomists for standard genome sequencing and annotation.</title>
        <authorList>
            <consortium name="The Broad Institute Genomics Platform"/>
            <consortium name="The Broad Institute Genome Sequencing Center for Infectious Disease"/>
            <person name="Wu L."/>
            <person name="Ma J."/>
        </authorList>
    </citation>
    <scope>NUCLEOTIDE SEQUENCE [LARGE SCALE GENOMIC DNA]</scope>
    <source>
        <strain evidence="3">JCM 18304</strain>
    </source>
</reference>